<dbReference type="Proteomes" id="UP000317369">
    <property type="component" value="Chromosome"/>
</dbReference>
<feature type="signal peptide" evidence="1">
    <location>
        <begin position="1"/>
        <end position="23"/>
    </location>
</feature>
<dbReference type="PROSITE" id="PS51257">
    <property type="entry name" value="PROKAR_LIPOPROTEIN"/>
    <property type="match status" value="1"/>
</dbReference>
<evidence type="ECO:0000313" key="2">
    <source>
        <dbReference type="EMBL" id="QDU35068.1"/>
    </source>
</evidence>
<dbReference type="KEGG" id="pcor:KS4_31460"/>
<keyword evidence="1" id="KW-0732">Signal</keyword>
<keyword evidence="3" id="KW-1185">Reference proteome</keyword>
<feature type="chain" id="PRO_5022064009" description="Lipoprotein" evidence="1">
    <location>
        <begin position="24"/>
        <end position="207"/>
    </location>
</feature>
<name>A0A517YXX1_9BACT</name>
<evidence type="ECO:0008006" key="4">
    <source>
        <dbReference type="Google" id="ProtNLM"/>
    </source>
</evidence>
<sequence precursor="true">MQTSTYKFASKLLLLTLILTLSACMLPQNTNTKPIPTCSLSAPGIAVFSKHRTDRPGQWLFNSLTIYYQSATPQTLNNIALLTPNTDKPIPLAHLTPHTLFEHAQISPATDYTLYRFPELTPPQDEIYIARLPYANSSDTYFFLTTKDEILLFSASMNQTLRNKDLLQLHDLKTSQAYQIPFTNNQIKSLTQQYNFIKIQAIKPTTY</sequence>
<dbReference type="EMBL" id="CP036425">
    <property type="protein sequence ID" value="QDU35068.1"/>
    <property type="molecule type" value="Genomic_DNA"/>
</dbReference>
<dbReference type="RefSeq" id="WP_145079839.1">
    <property type="nucleotide sequence ID" value="NZ_CP036425.1"/>
</dbReference>
<organism evidence="2 3">
    <name type="scientific">Poriferisphaera corsica</name>
    <dbReference type="NCBI Taxonomy" id="2528020"/>
    <lineage>
        <taxon>Bacteria</taxon>
        <taxon>Pseudomonadati</taxon>
        <taxon>Planctomycetota</taxon>
        <taxon>Phycisphaerae</taxon>
        <taxon>Phycisphaerales</taxon>
        <taxon>Phycisphaeraceae</taxon>
        <taxon>Poriferisphaera</taxon>
    </lineage>
</organism>
<evidence type="ECO:0000256" key="1">
    <source>
        <dbReference type="SAM" id="SignalP"/>
    </source>
</evidence>
<dbReference type="AlphaFoldDB" id="A0A517YXX1"/>
<protein>
    <recommendedName>
        <fullName evidence="4">Lipoprotein</fullName>
    </recommendedName>
</protein>
<reference evidence="2 3" key="1">
    <citation type="submission" date="2019-02" db="EMBL/GenBank/DDBJ databases">
        <title>Deep-cultivation of Planctomycetes and their phenomic and genomic characterization uncovers novel biology.</title>
        <authorList>
            <person name="Wiegand S."/>
            <person name="Jogler M."/>
            <person name="Boedeker C."/>
            <person name="Pinto D."/>
            <person name="Vollmers J."/>
            <person name="Rivas-Marin E."/>
            <person name="Kohn T."/>
            <person name="Peeters S.H."/>
            <person name="Heuer A."/>
            <person name="Rast P."/>
            <person name="Oberbeckmann S."/>
            <person name="Bunk B."/>
            <person name="Jeske O."/>
            <person name="Meyerdierks A."/>
            <person name="Storesund J.E."/>
            <person name="Kallscheuer N."/>
            <person name="Luecker S."/>
            <person name="Lage O.M."/>
            <person name="Pohl T."/>
            <person name="Merkel B.J."/>
            <person name="Hornburger P."/>
            <person name="Mueller R.-W."/>
            <person name="Bruemmer F."/>
            <person name="Labrenz M."/>
            <person name="Spormann A.M."/>
            <person name="Op den Camp H."/>
            <person name="Overmann J."/>
            <person name="Amann R."/>
            <person name="Jetten M.S.M."/>
            <person name="Mascher T."/>
            <person name="Medema M.H."/>
            <person name="Devos D.P."/>
            <person name="Kaster A.-K."/>
            <person name="Ovreas L."/>
            <person name="Rohde M."/>
            <person name="Galperin M.Y."/>
            <person name="Jogler C."/>
        </authorList>
    </citation>
    <scope>NUCLEOTIDE SEQUENCE [LARGE SCALE GENOMIC DNA]</scope>
    <source>
        <strain evidence="2 3">KS4</strain>
    </source>
</reference>
<evidence type="ECO:0000313" key="3">
    <source>
        <dbReference type="Proteomes" id="UP000317369"/>
    </source>
</evidence>
<gene>
    <name evidence="2" type="ORF">KS4_31460</name>
</gene>
<accession>A0A517YXX1</accession>
<proteinExistence type="predicted"/>